<protein>
    <submittedName>
        <fullName evidence="2">Cytochrome c oxidase assembly factor 5</fullName>
    </submittedName>
</protein>
<evidence type="ECO:0000313" key="2">
    <source>
        <dbReference type="WBParaSite" id="RSKR_0000898100.1"/>
    </source>
</evidence>
<dbReference type="WBParaSite" id="RSKR_0000898100.1">
    <property type="protein sequence ID" value="RSKR_0000898100.1"/>
    <property type="gene ID" value="RSKR_0000898100"/>
</dbReference>
<evidence type="ECO:0000313" key="1">
    <source>
        <dbReference type="Proteomes" id="UP000095286"/>
    </source>
</evidence>
<sequence length="93" mass="10615">MVLLKSNVGHQYEDPSVAAQESTGRSCDKLRMELKRCIKESICVQVDGRKAQDCLNSKENVPDRCYILLSNFTDCKKSLVDMRARFRGRKGDM</sequence>
<reference evidence="2" key="1">
    <citation type="submission" date="2016-11" db="UniProtKB">
        <authorList>
            <consortium name="WormBaseParasite"/>
        </authorList>
    </citation>
    <scope>IDENTIFICATION</scope>
    <source>
        <strain evidence="2">KR3021</strain>
    </source>
</reference>
<dbReference type="Proteomes" id="UP000095286">
    <property type="component" value="Unplaced"/>
</dbReference>
<proteinExistence type="predicted"/>
<name>A0AC35U8L8_9BILA</name>
<accession>A0AC35U8L8</accession>
<organism evidence="1 2">
    <name type="scientific">Rhabditophanes sp. KR3021</name>
    <dbReference type="NCBI Taxonomy" id="114890"/>
    <lineage>
        <taxon>Eukaryota</taxon>
        <taxon>Metazoa</taxon>
        <taxon>Ecdysozoa</taxon>
        <taxon>Nematoda</taxon>
        <taxon>Chromadorea</taxon>
        <taxon>Rhabditida</taxon>
        <taxon>Tylenchina</taxon>
        <taxon>Panagrolaimomorpha</taxon>
        <taxon>Strongyloidoidea</taxon>
        <taxon>Alloionematidae</taxon>
        <taxon>Rhabditophanes</taxon>
    </lineage>
</organism>